<sequence length="301" mass="33536">MAIGMTPQICIIAARRQQKCRFMLEQLLRVLSPEGGNNDLFTAGNMHPDAVRVYGGQVLAQCIASAVATVPEDRVLHSQHAYFLRPGDPARPITLEVERARDGLSFSSRRVVALQGDKPILVSSLSFQVPSRGDDFQIAMPDVPPPQSLPSERQLSLEAGKLDESFMITTGEDLDIRVVEPVDWDNPVPRDPKLQAWMKTTGRLPDDRGVHQSLLAYMSDAFLIDVCLIVHGRHFADAGFQVASLDHALWFHEDFRADEWLLHTVEADRIGGGRGLARGHFYTQEGKLVATTMQQAVMRFR</sequence>
<comment type="similarity">
    <text evidence="1">Belongs to the C/M/P thioester hydrolase family.</text>
</comment>
<organism evidence="5 6">
    <name type="scientific">Candidatus Marimicrobium litorale</name>
    <dbReference type="NCBI Taxonomy" id="2518991"/>
    <lineage>
        <taxon>Bacteria</taxon>
        <taxon>Pseudomonadati</taxon>
        <taxon>Pseudomonadota</taxon>
        <taxon>Gammaproteobacteria</taxon>
        <taxon>Cellvibrionales</taxon>
        <taxon>Halieaceae</taxon>
        <taxon>Marimicrobium</taxon>
    </lineage>
</organism>
<keyword evidence="2" id="KW-0378">Hydrolase</keyword>
<dbReference type="Proteomes" id="UP001143304">
    <property type="component" value="Unassembled WGS sequence"/>
</dbReference>
<reference evidence="5" key="1">
    <citation type="submission" date="2019-02" db="EMBL/GenBank/DDBJ databases">
        <authorList>
            <person name="Li S.-H."/>
        </authorList>
    </citation>
    <scope>NUCLEOTIDE SEQUENCE</scope>
    <source>
        <strain evidence="5">IMCC11814</strain>
    </source>
</reference>
<dbReference type="CDD" id="cd03444">
    <property type="entry name" value="Thioesterase_II_repeat1"/>
    <property type="match status" value="1"/>
</dbReference>
<dbReference type="InterPro" id="IPR042171">
    <property type="entry name" value="Acyl-CoA_hotdog"/>
</dbReference>
<dbReference type="PANTHER" id="PTHR11066">
    <property type="entry name" value="ACYL-COA THIOESTERASE"/>
    <property type="match status" value="1"/>
</dbReference>
<evidence type="ECO:0000256" key="1">
    <source>
        <dbReference type="ARBA" id="ARBA00006538"/>
    </source>
</evidence>
<dbReference type="EMBL" id="SHNO01000001">
    <property type="protein sequence ID" value="MCX2976095.1"/>
    <property type="molecule type" value="Genomic_DNA"/>
</dbReference>
<evidence type="ECO:0000256" key="2">
    <source>
        <dbReference type="ARBA" id="ARBA00022801"/>
    </source>
</evidence>
<dbReference type="Pfam" id="PF02551">
    <property type="entry name" value="Acyl_CoA_thio"/>
    <property type="match status" value="1"/>
</dbReference>
<evidence type="ECO:0000313" key="6">
    <source>
        <dbReference type="Proteomes" id="UP001143304"/>
    </source>
</evidence>
<evidence type="ECO:0000259" key="3">
    <source>
        <dbReference type="Pfam" id="PF02551"/>
    </source>
</evidence>
<dbReference type="PANTHER" id="PTHR11066:SF34">
    <property type="entry name" value="ACYL-COENZYME A THIOESTERASE 8"/>
    <property type="match status" value="1"/>
</dbReference>
<comment type="caution">
    <text evidence="5">The sequence shown here is derived from an EMBL/GenBank/DDBJ whole genome shotgun (WGS) entry which is preliminary data.</text>
</comment>
<dbReference type="InterPro" id="IPR003703">
    <property type="entry name" value="Acyl_CoA_thio"/>
</dbReference>
<feature type="domain" description="Acyl-CoA thioesterase 2 C-terminal" evidence="3">
    <location>
        <begin position="195"/>
        <end position="295"/>
    </location>
</feature>
<evidence type="ECO:0000259" key="4">
    <source>
        <dbReference type="Pfam" id="PF13622"/>
    </source>
</evidence>
<dbReference type="SUPFAM" id="SSF54637">
    <property type="entry name" value="Thioesterase/thiol ester dehydrase-isomerase"/>
    <property type="match status" value="2"/>
</dbReference>
<proteinExistence type="inferred from homology"/>
<dbReference type="CDD" id="cd03445">
    <property type="entry name" value="Thioesterase_II_repeat2"/>
    <property type="match status" value="1"/>
</dbReference>
<dbReference type="InterPro" id="IPR025652">
    <property type="entry name" value="TesB_C"/>
</dbReference>
<keyword evidence="6" id="KW-1185">Reference proteome</keyword>
<protein>
    <submittedName>
        <fullName evidence="5">Acyl-CoA thioesterase II</fullName>
    </submittedName>
</protein>
<evidence type="ECO:0000313" key="5">
    <source>
        <dbReference type="EMBL" id="MCX2976095.1"/>
    </source>
</evidence>
<dbReference type="InterPro" id="IPR029069">
    <property type="entry name" value="HotDog_dom_sf"/>
</dbReference>
<dbReference type="Pfam" id="PF13622">
    <property type="entry name" value="4HBT_3"/>
    <property type="match status" value="1"/>
</dbReference>
<dbReference type="InterPro" id="IPR049449">
    <property type="entry name" value="TesB_ACOT8-like_N"/>
</dbReference>
<accession>A0ABT3T1P7</accession>
<feature type="domain" description="Acyl-CoA thioesterase-like N-terminal HotDog" evidence="4">
    <location>
        <begin position="45"/>
        <end position="128"/>
    </location>
</feature>
<dbReference type="Gene3D" id="2.40.160.210">
    <property type="entry name" value="Acyl-CoA thioesterase, double hotdog domain"/>
    <property type="match status" value="1"/>
</dbReference>
<gene>
    <name evidence="5" type="ORF">EYC82_01825</name>
</gene>
<name>A0ABT3T1P7_9GAMM</name>